<reference evidence="2 3" key="1">
    <citation type="submission" date="2018-08" db="EMBL/GenBank/DDBJ databases">
        <authorList>
            <person name="Khan S.A."/>
        </authorList>
    </citation>
    <scope>NUCLEOTIDE SEQUENCE [LARGE SCALE GENOMIC DNA]</scope>
    <source>
        <strain evidence="2 3">GTF-13</strain>
    </source>
</reference>
<reference evidence="2 3" key="2">
    <citation type="submission" date="2018-12" db="EMBL/GenBank/DDBJ databases">
        <title>Simiduia agarivorans gen. nov., sp. nov., a marine, agarolytic bacterium isolated from shallow coastal water from Keelung, Taiwan.</title>
        <authorList>
            <person name="Shieh W.Y."/>
        </authorList>
    </citation>
    <scope>NUCLEOTIDE SEQUENCE [LARGE SCALE GENOMIC DNA]</scope>
    <source>
        <strain evidence="2 3">GTF-13</strain>
    </source>
</reference>
<dbReference type="EMBL" id="QWEZ01000002">
    <property type="protein sequence ID" value="RRJ83221.1"/>
    <property type="molecule type" value="Genomic_DNA"/>
</dbReference>
<keyword evidence="1" id="KW-0812">Transmembrane</keyword>
<accession>A0A3P3VKF7</accession>
<dbReference type="RefSeq" id="WP_125017697.1">
    <property type="nucleotide sequence ID" value="NZ_QWEZ01000002.1"/>
</dbReference>
<organism evidence="2 3">
    <name type="scientific">Aestuariirhabdus litorea</name>
    <dbReference type="NCBI Taxonomy" id="2528527"/>
    <lineage>
        <taxon>Bacteria</taxon>
        <taxon>Pseudomonadati</taxon>
        <taxon>Pseudomonadota</taxon>
        <taxon>Gammaproteobacteria</taxon>
        <taxon>Oceanospirillales</taxon>
        <taxon>Aestuariirhabdaceae</taxon>
        <taxon>Aestuariirhabdus</taxon>
    </lineage>
</organism>
<dbReference type="AlphaFoldDB" id="A0A3P3VKF7"/>
<keyword evidence="1" id="KW-1133">Transmembrane helix</keyword>
<proteinExistence type="predicted"/>
<evidence type="ECO:0000313" key="2">
    <source>
        <dbReference type="EMBL" id="RRJ83221.1"/>
    </source>
</evidence>
<feature type="transmembrane region" description="Helical" evidence="1">
    <location>
        <begin position="66"/>
        <end position="85"/>
    </location>
</feature>
<feature type="transmembrane region" description="Helical" evidence="1">
    <location>
        <begin position="37"/>
        <end position="54"/>
    </location>
</feature>
<sequence>MFHFFIRFSQLAVLGLWALFALGFVVPYPAPWDAVAHWGGIALFAAHLLEYLALRARLLKAAGEGSPVLLGTLVFGYGYWLPLLVKSASQPGGQA</sequence>
<keyword evidence="1" id="KW-0472">Membrane</keyword>
<keyword evidence="3" id="KW-1185">Reference proteome</keyword>
<dbReference type="Proteomes" id="UP000280792">
    <property type="component" value="Unassembled WGS sequence"/>
</dbReference>
<gene>
    <name evidence="2" type="ORF">D0544_15420</name>
</gene>
<evidence type="ECO:0000313" key="3">
    <source>
        <dbReference type="Proteomes" id="UP000280792"/>
    </source>
</evidence>
<name>A0A3P3VKF7_9GAMM</name>
<evidence type="ECO:0000256" key="1">
    <source>
        <dbReference type="SAM" id="Phobius"/>
    </source>
</evidence>
<comment type="caution">
    <text evidence="2">The sequence shown here is derived from an EMBL/GenBank/DDBJ whole genome shotgun (WGS) entry which is preliminary data.</text>
</comment>
<protein>
    <submittedName>
        <fullName evidence="2">DUF1145 domain-containing protein</fullName>
    </submittedName>
</protein>